<dbReference type="Gene3D" id="1.20.91.20">
    <property type="entry name" value="Anaphylotoxins (complement system)"/>
    <property type="match status" value="1"/>
</dbReference>
<dbReference type="PANTHER" id="PTHR11412:SF81">
    <property type="entry name" value="COMPLEMENT C3"/>
    <property type="match status" value="1"/>
</dbReference>
<name>A0A8C3HQV8_CHRPI</name>
<dbReference type="PANTHER" id="PTHR11412">
    <property type="entry name" value="MACROGLOBULIN / COMPLEMENT"/>
    <property type="match status" value="1"/>
</dbReference>
<feature type="domain" description="NTR" evidence="6">
    <location>
        <begin position="1434"/>
        <end position="1594"/>
    </location>
</feature>
<dbReference type="InterPro" id="IPR001599">
    <property type="entry name" value="Macroglobln_a2"/>
</dbReference>
<dbReference type="FunFam" id="1.50.10.20:FF:000008">
    <property type="entry name" value="Complement C3"/>
    <property type="match status" value="1"/>
</dbReference>
<dbReference type="Proteomes" id="UP000694380">
    <property type="component" value="Unplaced"/>
</dbReference>
<dbReference type="Pfam" id="PF21308">
    <property type="entry name" value="C3_CUB2"/>
    <property type="match status" value="1"/>
</dbReference>
<dbReference type="Pfam" id="PF01759">
    <property type="entry name" value="NTR"/>
    <property type="match status" value="1"/>
</dbReference>
<dbReference type="Pfam" id="PF01821">
    <property type="entry name" value="ANATO"/>
    <property type="match status" value="1"/>
</dbReference>
<dbReference type="Pfam" id="PF21406">
    <property type="entry name" value="C3_CUB1"/>
    <property type="match status" value="1"/>
</dbReference>
<dbReference type="SUPFAM" id="SSF49410">
    <property type="entry name" value="Alpha-macroglobulin receptor domain"/>
    <property type="match status" value="1"/>
</dbReference>
<dbReference type="Pfam" id="PF00207">
    <property type="entry name" value="A2M"/>
    <property type="match status" value="1"/>
</dbReference>
<dbReference type="InterPro" id="IPR050473">
    <property type="entry name" value="A2M/Complement_sys"/>
</dbReference>
<evidence type="ECO:0000256" key="4">
    <source>
        <dbReference type="ARBA" id="ARBA00023157"/>
    </source>
</evidence>
<dbReference type="InterPro" id="IPR041425">
    <property type="entry name" value="C3/4/5_MG1"/>
</dbReference>
<dbReference type="GO" id="GO:0005615">
    <property type="term" value="C:extracellular space"/>
    <property type="evidence" value="ECO:0007669"/>
    <property type="project" value="InterPro"/>
</dbReference>
<dbReference type="InterPro" id="IPR009048">
    <property type="entry name" value="A-macroglobulin_rcpt-bd"/>
</dbReference>
<dbReference type="Pfam" id="PF07703">
    <property type="entry name" value="A2M_BRD"/>
    <property type="match status" value="1"/>
</dbReference>
<dbReference type="InterPro" id="IPR047565">
    <property type="entry name" value="Alpha-macroglob_thiol-ester_cl"/>
</dbReference>
<dbReference type="Gene3D" id="2.60.40.1940">
    <property type="match status" value="1"/>
</dbReference>
<evidence type="ECO:0000256" key="1">
    <source>
        <dbReference type="ARBA" id="ARBA00004613"/>
    </source>
</evidence>
<accession>A0A8C3HQV8</accession>
<dbReference type="InterPro" id="IPR048848">
    <property type="entry name" value="C3_CUB2"/>
</dbReference>
<dbReference type="PROSITE" id="PS50189">
    <property type="entry name" value="NTR"/>
    <property type="match status" value="1"/>
</dbReference>
<dbReference type="Gene3D" id="2.20.130.20">
    <property type="match status" value="1"/>
</dbReference>
<dbReference type="SMART" id="SM01419">
    <property type="entry name" value="Thiol-ester_cl"/>
    <property type="match status" value="1"/>
</dbReference>
<dbReference type="FunFam" id="2.60.40.1930:FF:000008">
    <property type="entry name" value="Complement C3"/>
    <property type="match status" value="1"/>
</dbReference>
<dbReference type="InterPro" id="IPR041555">
    <property type="entry name" value="MG3"/>
</dbReference>
<dbReference type="InterPro" id="IPR040839">
    <property type="entry name" value="MG4"/>
</dbReference>
<evidence type="ECO:0000256" key="2">
    <source>
        <dbReference type="ARBA" id="ARBA00022525"/>
    </source>
</evidence>
<dbReference type="Gene3D" id="2.60.40.10">
    <property type="entry name" value="Immunoglobulins"/>
    <property type="match status" value="2"/>
</dbReference>
<protein>
    <recommendedName>
        <fullName evidence="9">Complement C3</fullName>
    </recommendedName>
</protein>
<dbReference type="Gene3D" id="2.60.40.1930">
    <property type="match status" value="4"/>
</dbReference>
<dbReference type="Gene3D" id="2.60.40.690">
    <property type="entry name" value="Alpha-macroglobulin, receptor-binding domain"/>
    <property type="match status" value="1"/>
</dbReference>
<dbReference type="Gene3D" id="1.50.10.20">
    <property type="match status" value="1"/>
</dbReference>
<dbReference type="PROSITE" id="PS01178">
    <property type="entry name" value="ANAPHYLATOXIN_2"/>
    <property type="match status" value="1"/>
</dbReference>
<evidence type="ECO:0000313" key="7">
    <source>
        <dbReference type="Ensembl" id="ENSCPBP00000021730.1"/>
    </source>
</evidence>
<evidence type="ECO:0000256" key="3">
    <source>
        <dbReference type="ARBA" id="ARBA00022966"/>
    </source>
</evidence>
<dbReference type="FunFam" id="2.60.40.10:FF:000155">
    <property type="entry name" value="complement C3 isoform X1"/>
    <property type="match status" value="1"/>
</dbReference>
<gene>
    <name evidence="7" type="primary">LOC101953192</name>
</gene>
<dbReference type="Ensembl" id="ENSCPBT00000025589.1">
    <property type="protein sequence ID" value="ENSCPBP00000021730.1"/>
    <property type="gene ID" value="ENSCPBG00000014190.1"/>
</dbReference>
<evidence type="ECO:0000313" key="8">
    <source>
        <dbReference type="Proteomes" id="UP000694380"/>
    </source>
</evidence>
<dbReference type="GeneTree" id="ENSGT00940000154063"/>
<dbReference type="InterPro" id="IPR011626">
    <property type="entry name" value="Alpha-macroglobulin_TED"/>
</dbReference>
<dbReference type="InterPro" id="IPR011625">
    <property type="entry name" value="A2M_N_BRD"/>
</dbReference>
<dbReference type="PROSITE" id="PS00477">
    <property type="entry name" value="ALPHA_2_MACROGLOBULIN"/>
    <property type="match status" value="1"/>
</dbReference>
<dbReference type="SUPFAM" id="SSF48239">
    <property type="entry name" value="Terpenoid cyclases/Protein prenyltransferases"/>
    <property type="match status" value="1"/>
</dbReference>
<evidence type="ECO:0000259" key="6">
    <source>
        <dbReference type="PROSITE" id="PS50189"/>
    </source>
</evidence>
<keyword evidence="4" id="KW-1015">Disulfide bond</keyword>
<dbReference type="InterPro" id="IPR049466">
    <property type="entry name" value="C3_CUB1"/>
</dbReference>
<dbReference type="SMART" id="SM00104">
    <property type="entry name" value="ANATO"/>
    <property type="match status" value="1"/>
</dbReference>
<dbReference type="SMART" id="SM00643">
    <property type="entry name" value="C345C"/>
    <property type="match status" value="1"/>
</dbReference>
<dbReference type="FunFam" id="2.20.130.20:FF:000001">
    <property type="entry name" value="Complement C3"/>
    <property type="match status" value="1"/>
</dbReference>
<dbReference type="SMART" id="SM01359">
    <property type="entry name" value="A2M_N_2"/>
    <property type="match status" value="1"/>
</dbReference>
<dbReference type="InterPro" id="IPR008993">
    <property type="entry name" value="TIMP-like_OB-fold"/>
</dbReference>
<dbReference type="Gene3D" id="6.20.50.160">
    <property type="match status" value="1"/>
</dbReference>
<dbReference type="SUPFAM" id="SSF47686">
    <property type="entry name" value="Anaphylotoxins (complement system)"/>
    <property type="match status" value="1"/>
</dbReference>
<dbReference type="Pfam" id="PF07677">
    <property type="entry name" value="A2M_recep"/>
    <property type="match status" value="1"/>
</dbReference>
<dbReference type="Pfam" id="PF17791">
    <property type="entry name" value="MG3"/>
    <property type="match status" value="1"/>
</dbReference>
<dbReference type="Pfam" id="PF17790">
    <property type="entry name" value="MG1"/>
    <property type="match status" value="1"/>
</dbReference>
<sequence>MECRTRYRPLQRALGSALAQMGELLLLSHTPCSLHYSLITPNVLRVESEEKVVVEAHGLKAPIEVTVIVHDFPLKKNILYQVQTNLNSSNGMMGTAVIKVGKTPASEGGEYVVVKATFPQQTLEKVVLVHFHSGYIFIQTDKTIYTPGSTVLYRIFTVGHKLEPVNKIVIVDPWGNRWVYRLSIRLGFAGNPPSPTGSMFSSSPLVSPVLPSFEVILEPSEKFLYIDSNENFTVSITARYLYGKKLDGTAFVLFGVKVDDEKRSIPQSLKRISIEYGDGEATLTREMLQARFANLNELVGHSLYISVTVLTESGSDMVEAERTGINIVTSPYQIHFTKTPKYFKPGMPFELMVYVTNPDGSPAPRVPVQAEGFQSAGSTQGDGTAKLIINMPVDKQQVPITVSNLQTLSLANRQASKSMVAEAYQSQGRSQNYLHLAVTVSELKPGDNLAVNFHLKSNSPAVLKEIRYFTYIILNKGKIIRVGRQARQEGQNLVTMSLPITPDLMPSFRIVAYYQVANSEIVADSVWLDIQDTCMGTLVVTGASDEDGGIHEPGTEIKLKLEGDHRAYVGLVAVDKGVYVLNKKHKITQSKIWDSVEKSDIGCTAGSGKNNLGVFTDAGLALETSNRISTVQRTECPRPAKRRRRGLLSLKCCEDGMHENPMGHSCEKRAGYILDTDECKKTFLDCCHYIKTIRDKLQQELHLQLARSDLDEDFMSDEDITSRSQFPESWLWQVEQLTGKPNKLGISSNTTCIFLKDSITTWEVLAVSLSETKGICVADPYEIKVRKDFFIDLRLPYSVVRNEQVEIRAILYNYQNKNIKVRLELLHNPVFCSASTSKARYRQMLDIKAKSSRAVPLVIVPLQLGSHDIEVKGAVWGSSLSDGVKKKLKVVVGCHFPVSSPRPSFSGGVQEEKVKATDIDDMVPDTESETKVRIQGNPVTIIVENSIDGANLKHLIVTPSGCGEQNMISMTPPVIATIYLDTTEQWEKIGVERRAEAIKLIMQGYTQQMVYKKPDFSYAAFKGRPSSTWLTAYLAKVFAIAKKLVPIENQVICGAVKWLILEKQKPDGVFQEDAPVIHGEMVGGYKGAEPDVSLTAFVLIALEEAKDICKDQVNSLEGSISKAADYLVERYQSLTRPYTVALASYALAMVGTLNTEKSPLARLLCCYPGGNRWEERNARTFNIEGTSYALLALLKMKKYELTGPIVRWLREQNYYGGGYGSTQATIMVFQALAQYQIDVPQQKDLNLDVSILLPRRANPIKYSILNHNALVARTEETKWNEDFTVKAEGTGQGTLTVMTVYNAKLREDESQCKKFDLRVSVEEARGGKVFSLLLVRFLGVVDATMSIIDVSMLTGFSPDVADLKRLSQGVDRYISKFEVDKAPSDRGNLMIYLDKVSHTEEECLKFKAHQFFEVGLIQPASVTVYDYYTIDDRCTKFYHPSKQSGLFNKICHGEVCRCAEENCFMQQKLEGPITLNKRMEEACEPGVDYGKSVIWICGVFLHEEGTDENPQGKTRQFISHIKCRESLRLERNKDYLIWGLSTDLWPRKAELSYIIGKDTWIEKWPNEDECQEPDFQSLCQDFLEFSEAMTMFGCPT</sequence>
<reference evidence="7" key="2">
    <citation type="submission" date="2025-09" db="UniProtKB">
        <authorList>
            <consortium name="Ensembl"/>
        </authorList>
    </citation>
    <scope>IDENTIFICATION</scope>
</reference>
<keyword evidence="3" id="KW-0882">Thioester bond</keyword>
<dbReference type="SUPFAM" id="SSF50242">
    <property type="entry name" value="TIMP-like"/>
    <property type="match status" value="1"/>
</dbReference>
<dbReference type="CDD" id="cd02896">
    <property type="entry name" value="complement_C3_C4_C5"/>
    <property type="match status" value="1"/>
</dbReference>
<dbReference type="CDD" id="cd00017">
    <property type="entry name" value="ANATO"/>
    <property type="match status" value="1"/>
</dbReference>
<dbReference type="InterPro" id="IPR001134">
    <property type="entry name" value="Netrin_domain"/>
</dbReference>
<dbReference type="InterPro" id="IPR018933">
    <property type="entry name" value="Netrin_module_non-TIMP"/>
</dbReference>
<dbReference type="SMART" id="SM01361">
    <property type="entry name" value="A2M_recep"/>
    <property type="match status" value="1"/>
</dbReference>
<dbReference type="Pfam" id="PF17789">
    <property type="entry name" value="MG4"/>
    <property type="match status" value="1"/>
</dbReference>
<dbReference type="FunFam" id="2.40.50.120:FF:000013">
    <property type="entry name" value="Complement C3"/>
    <property type="match status" value="1"/>
</dbReference>
<dbReference type="Gene3D" id="2.40.50.120">
    <property type="match status" value="2"/>
</dbReference>
<dbReference type="Pfam" id="PF07678">
    <property type="entry name" value="TED_complement"/>
    <property type="match status" value="2"/>
</dbReference>
<evidence type="ECO:0000259" key="5">
    <source>
        <dbReference type="PROSITE" id="PS01178"/>
    </source>
</evidence>
<dbReference type="InterPro" id="IPR018081">
    <property type="entry name" value="Anaphylatoxin_comp_syst"/>
</dbReference>
<keyword evidence="8" id="KW-1185">Reference proteome</keyword>
<dbReference type="InterPro" id="IPR019742">
    <property type="entry name" value="MacrogloblnA2_CS"/>
</dbReference>
<keyword evidence="2" id="KW-0964">Secreted</keyword>
<dbReference type="GO" id="GO:0004866">
    <property type="term" value="F:endopeptidase inhibitor activity"/>
    <property type="evidence" value="ECO:0007669"/>
    <property type="project" value="InterPro"/>
</dbReference>
<dbReference type="InterPro" id="IPR013783">
    <property type="entry name" value="Ig-like_fold"/>
</dbReference>
<dbReference type="SMART" id="SM01360">
    <property type="entry name" value="A2M"/>
    <property type="match status" value="1"/>
</dbReference>
<dbReference type="InterPro" id="IPR036595">
    <property type="entry name" value="A-macroglobulin_rcpt-bd_sf"/>
</dbReference>
<proteinExistence type="predicted"/>
<reference evidence="7" key="1">
    <citation type="submission" date="2025-08" db="UniProtKB">
        <authorList>
            <consortium name="Ensembl"/>
        </authorList>
    </citation>
    <scope>IDENTIFICATION</scope>
</reference>
<comment type="subcellular location">
    <subcellularLocation>
        <location evidence="1">Secreted</location>
    </subcellularLocation>
</comment>
<evidence type="ECO:0008006" key="9">
    <source>
        <dbReference type="Google" id="ProtNLM"/>
    </source>
</evidence>
<dbReference type="FunFam" id="2.60.40.1940:FF:000001">
    <property type="entry name" value="Complement component C3"/>
    <property type="match status" value="1"/>
</dbReference>
<dbReference type="Gene3D" id="2.60.120.1540">
    <property type="match status" value="1"/>
</dbReference>
<feature type="domain" description="Anaphylatoxin-like" evidence="5">
    <location>
        <begin position="652"/>
        <end position="687"/>
    </location>
</feature>
<dbReference type="InterPro" id="IPR008930">
    <property type="entry name" value="Terpenoid_cyclase/PrenylTrfase"/>
</dbReference>
<dbReference type="PROSITE" id="PS01177">
    <property type="entry name" value="ANAPHYLATOXIN_1"/>
    <property type="match status" value="1"/>
</dbReference>
<organism evidence="7 8">
    <name type="scientific">Chrysemys picta bellii</name>
    <name type="common">Western painted turtle</name>
    <name type="synonym">Emys bellii</name>
    <dbReference type="NCBI Taxonomy" id="8478"/>
    <lineage>
        <taxon>Eukaryota</taxon>
        <taxon>Metazoa</taxon>
        <taxon>Chordata</taxon>
        <taxon>Craniata</taxon>
        <taxon>Vertebrata</taxon>
        <taxon>Euteleostomi</taxon>
        <taxon>Archelosauria</taxon>
        <taxon>Testudinata</taxon>
        <taxon>Testudines</taxon>
        <taxon>Cryptodira</taxon>
        <taxon>Durocryptodira</taxon>
        <taxon>Testudinoidea</taxon>
        <taxon>Emydidae</taxon>
        <taxon>Chrysemys</taxon>
    </lineage>
</organism>
<dbReference type="InterPro" id="IPR000020">
    <property type="entry name" value="Anaphylatoxin/fibulin"/>
</dbReference>